<accession>A0A426ZT87</accession>
<comment type="caution">
    <text evidence="1">The sequence shown here is derived from an EMBL/GenBank/DDBJ whole genome shotgun (WGS) entry which is preliminary data.</text>
</comment>
<dbReference type="Proteomes" id="UP000287651">
    <property type="component" value="Unassembled WGS sequence"/>
</dbReference>
<dbReference type="EMBL" id="AMZH03005155">
    <property type="protein sequence ID" value="RRT67131.1"/>
    <property type="molecule type" value="Genomic_DNA"/>
</dbReference>
<name>A0A426ZT87_ENSVE</name>
<protein>
    <submittedName>
        <fullName evidence="1">Uncharacterized protein</fullName>
    </submittedName>
</protein>
<gene>
    <name evidence="1" type="ORF">B296_00004260</name>
</gene>
<organism evidence="1 2">
    <name type="scientific">Ensete ventricosum</name>
    <name type="common">Abyssinian banana</name>
    <name type="synonym">Musa ensete</name>
    <dbReference type="NCBI Taxonomy" id="4639"/>
    <lineage>
        <taxon>Eukaryota</taxon>
        <taxon>Viridiplantae</taxon>
        <taxon>Streptophyta</taxon>
        <taxon>Embryophyta</taxon>
        <taxon>Tracheophyta</taxon>
        <taxon>Spermatophyta</taxon>
        <taxon>Magnoliopsida</taxon>
        <taxon>Liliopsida</taxon>
        <taxon>Zingiberales</taxon>
        <taxon>Musaceae</taxon>
        <taxon>Ensete</taxon>
    </lineage>
</organism>
<evidence type="ECO:0000313" key="1">
    <source>
        <dbReference type="EMBL" id="RRT67131.1"/>
    </source>
</evidence>
<proteinExistence type="predicted"/>
<dbReference type="AlphaFoldDB" id="A0A426ZT87"/>
<sequence>MYAEGVDLAHLSLCQVGRMTANPSMPASSRLSRVGSATLAGQLSGGARTWRPVVRGREDVAARVNSGTNLGDFVEKVNSGTNPGDLVERVNLGMNSEGLVEKVNSGTNPGDLAEKVNSSINLGDLAERVNSGTNLEGLAERVTSGTNPKDFVGITSSDSSSSVRVISSPGLRERVGVPQGWFLGSVFGAPVASRREGSKGSGGWKSRYLFVSGPVWGFRLDWSAHPIGNASSYLSEEEFVLVGRLKGILSSSCAIKEMTELWLVEAGLSPTSRGIIMFPLIQLSRSFFNL</sequence>
<reference evidence="1 2" key="1">
    <citation type="journal article" date="2014" name="Agronomy (Basel)">
        <title>A Draft Genome Sequence for Ensete ventricosum, the Drought-Tolerant Tree Against Hunger.</title>
        <authorList>
            <person name="Harrison J."/>
            <person name="Moore K.A."/>
            <person name="Paszkiewicz K."/>
            <person name="Jones T."/>
            <person name="Grant M."/>
            <person name="Ambacheew D."/>
            <person name="Muzemil S."/>
            <person name="Studholme D.J."/>
        </authorList>
    </citation>
    <scope>NUCLEOTIDE SEQUENCE [LARGE SCALE GENOMIC DNA]</scope>
</reference>
<evidence type="ECO:0000313" key="2">
    <source>
        <dbReference type="Proteomes" id="UP000287651"/>
    </source>
</evidence>